<evidence type="ECO:0000313" key="2">
    <source>
        <dbReference type="EMBL" id="MBU9737139.1"/>
    </source>
</evidence>
<evidence type="ECO:0000313" key="3">
    <source>
        <dbReference type="Proteomes" id="UP000712157"/>
    </source>
</evidence>
<dbReference type="SUPFAM" id="SSF102405">
    <property type="entry name" value="MCP/YpsA-like"/>
    <property type="match status" value="1"/>
</dbReference>
<keyword evidence="1" id="KW-1133">Transmembrane helix</keyword>
<dbReference type="InterPro" id="IPR010697">
    <property type="entry name" value="YspA"/>
</dbReference>
<dbReference type="PANTHER" id="PTHR38440">
    <property type="entry name" value="UPF0398 PROTEIN YPSA"/>
    <property type="match status" value="1"/>
</dbReference>
<dbReference type="Proteomes" id="UP000712157">
    <property type="component" value="Unassembled WGS sequence"/>
</dbReference>
<feature type="transmembrane region" description="Helical" evidence="1">
    <location>
        <begin position="38"/>
        <end position="58"/>
    </location>
</feature>
<reference evidence="2" key="1">
    <citation type="submission" date="2021-06" db="EMBL/GenBank/DDBJ databases">
        <title>Description of novel taxa of the family Lachnospiraceae.</title>
        <authorList>
            <person name="Chaplin A.V."/>
            <person name="Sokolova S.R."/>
            <person name="Pikina A.P."/>
            <person name="Korzhanova M."/>
            <person name="Belova V."/>
            <person name="Korostin D."/>
            <person name="Efimov B.A."/>
        </authorList>
    </citation>
    <scope>NUCLEOTIDE SEQUENCE</scope>
    <source>
        <strain evidence="2">ASD5720</strain>
    </source>
</reference>
<organism evidence="2 3">
    <name type="scientific">Diplocloster agilis</name>
    <dbReference type="NCBI Taxonomy" id="2850323"/>
    <lineage>
        <taxon>Bacteria</taxon>
        <taxon>Bacillati</taxon>
        <taxon>Bacillota</taxon>
        <taxon>Clostridia</taxon>
        <taxon>Lachnospirales</taxon>
        <taxon>Lachnospiraceae</taxon>
        <taxon>Diplocloster</taxon>
    </lineage>
</organism>
<comment type="caution">
    <text evidence="2">The sequence shown here is derived from an EMBL/GenBank/DDBJ whole genome shotgun (WGS) entry which is preliminary data.</text>
</comment>
<dbReference type="PANTHER" id="PTHR38440:SF1">
    <property type="entry name" value="UPF0398 PROTEIN SPR0331"/>
    <property type="match status" value="1"/>
</dbReference>
<dbReference type="Pfam" id="PF06908">
    <property type="entry name" value="YpsA"/>
    <property type="match status" value="1"/>
</dbReference>
<keyword evidence="3" id="KW-1185">Reference proteome</keyword>
<sequence length="158" mass="17822">MKQKTCCFTGHRDIPLGDYQLIFDKTEETVERLIKKGYLYFGAGGALGFDTIAALAVLKLKEHYPDIRLILVLPCRSQTRGWASEDVKIYENIKEQADKVVYTSEEYTRGCMHKRNRHLVDNSSACIAYLTESKGGTAYTVDYAAKHGLTVFNIADCL</sequence>
<dbReference type="RefSeq" id="WP_238721785.1">
    <property type="nucleotide sequence ID" value="NZ_JAHQCW010000017.1"/>
</dbReference>
<dbReference type="AlphaFoldDB" id="A0A949JZV6"/>
<gene>
    <name evidence="2" type="ORF">KTH89_11350</name>
</gene>
<dbReference type="Gene3D" id="3.40.50.450">
    <property type="match status" value="1"/>
</dbReference>
<proteinExistence type="predicted"/>
<evidence type="ECO:0000256" key="1">
    <source>
        <dbReference type="SAM" id="Phobius"/>
    </source>
</evidence>
<dbReference type="EMBL" id="JAHQCW010000017">
    <property type="protein sequence ID" value="MBU9737139.1"/>
    <property type="molecule type" value="Genomic_DNA"/>
</dbReference>
<accession>A0A949JZV6</accession>
<name>A0A949JZV6_9FIRM</name>
<protein>
    <submittedName>
        <fullName evidence="2">DUF1273 domain-containing protein</fullName>
    </submittedName>
</protein>
<keyword evidence="1" id="KW-0812">Transmembrane</keyword>
<keyword evidence="1" id="KW-0472">Membrane</keyword>